<dbReference type="EMBL" id="CP116967">
    <property type="protein sequence ID" value="WNM56704.1"/>
    <property type="molecule type" value="Genomic_DNA"/>
</dbReference>
<evidence type="ECO:0000313" key="5">
    <source>
        <dbReference type="EMBL" id="WNM56704.1"/>
    </source>
</evidence>
<gene>
    <name evidence="5" type="ORF">PP769_12020</name>
</gene>
<dbReference type="Gene3D" id="1.10.10.10">
    <property type="entry name" value="Winged helix-like DNA-binding domain superfamily/Winged helix DNA-binding domain"/>
    <property type="match status" value="1"/>
</dbReference>
<proteinExistence type="predicted"/>
<dbReference type="InterPro" id="IPR011991">
    <property type="entry name" value="ArsR-like_HTH"/>
</dbReference>
<accession>A0AA96GDD8</accession>
<evidence type="ECO:0000256" key="1">
    <source>
        <dbReference type="ARBA" id="ARBA00023015"/>
    </source>
</evidence>
<organism evidence="5 6">
    <name type="scientific">Candidatus Nitrospira allomarina</name>
    <dbReference type="NCBI Taxonomy" id="3020900"/>
    <lineage>
        <taxon>Bacteria</taxon>
        <taxon>Pseudomonadati</taxon>
        <taxon>Nitrospirota</taxon>
        <taxon>Nitrospiria</taxon>
        <taxon>Nitrospirales</taxon>
        <taxon>Nitrospiraceae</taxon>
        <taxon>Nitrospira</taxon>
    </lineage>
</organism>
<dbReference type="InterPro" id="IPR051011">
    <property type="entry name" value="Metal_resp_trans_reg"/>
</dbReference>
<evidence type="ECO:0000256" key="3">
    <source>
        <dbReference type="ARBA" id="ARBA00023163"/>
    </source>
</evidence>
<dbReference type="InterPro" id="IPR036390">
    <property type="entry name" value="WH_DNA-bd_sf"/>
</dbReference>
<dbReference type="Pfam" id="PF01022">
    <property type="entry name" value="HTH_5"/>
    <property type="match status" value="1"/>
</dbReference>
<feature type="domain" description="HTH arsR-type" evidence="4">
    <location>
        <begin position="3"/>
        <end position="95"/>
    </location>
</feature>
<dbReference type="PANTHER" id="PTHR43132">
    <property type="entry name" value="ARSENICAL RESISTANCE OPERON REPRESSOR ARSR-RELATED"/>
    <property type="match status" value="1"/>
</dbReference>
<dbReference type="KEGG" id="nall:PP769_12020"/>
<dbReference type="InterPro" id="IPR036388">
    <property type="entry name" value="WH-like_DNA-bd_sf"/>
</dbReference>
<dbReference type="Proteomes" id="UP001302719">
    <property type="component" value="Chromosome"/>
</dbReference>
<dbReference type="GO" id="GO:0003677">
    <property type="term" value="F:DNA binding"/>
    <property type="evidence" value="ECO:0007669"/>
    <property type="project" value="UniProtKB-KW"/>
</dbReference>
<dbReference type="PANTHER" id="PTHR43132:SF2">
    <property type="entry name" value="ARSENICAL RESISTANCE OPERON REPRESSOR ARSR-RELATED"/>
    <property type="match status" value="1"/>
</dbReference>
<dbReference type="NCBIfam" id="NF033788">
    <property type="entry name" value="HTH_metalloreg"/>
    <property type="match status" value="1"/>
</dbReference>
<dbReference type="SMART" id="SM00418">
    <property type="entry name" value="HTH_ARSR"/>
    <property type="match status" value="1"/>
</dbReference>
<dbReference type="SUPFAM" id="SSF46785">
    <property type="entry name" value="Winged helix' DNA-binding domain"/>
    <property type="match status" value="1"/>
</dbReference>
<sequence length="99" mass="10692">MKIKNTSPSCASKLKVVSDPTRLAVLEALMSGQKNVGELMEQLDVEQSLLSHHLSVLRDNGLVEATREGKTMIYTLPDNVADSTSGKAINLGCCKISFD</sequence>
<dbReference type="GO" id="GO:0003700">
    <property type="term" value="F:DNA-binding transcription factor activity"/>
    <property type="evidence" value="ECO:0007669"/>
    <property type="project" value="InterPro"/>
</dbReference>
<evidence type="ECO:0000256" key="2">
    <source>
        <dbReference type="ARBA" id="ARBA00023125"/>
    </source>
</evidence>
<evidence type="ECO:0000259" key="4">
    <source>
        <dbReference type="PROSITE" id="PS50987"/>
    </source>
</evidence>
<keyword evidence="2" id="KW-0238">DNA-binding</keyword>
<dbReference type="InterPro" id="IPR001845">
    <property type="entry name" value="HTH_ArsR_DNA-bd_dom"/>
</dbReference>
<dbReference type="CDD" id="cd00090">
    <property type="entry name" value="HTH_ARSR"/>
    <property type="match status" value="1"/>
</dbReference>
<reference evidence="5 6" key="1">
    <citation type="submission" date="2023-01" db="EMBL/GenBank/DDBJ databases">
        <title>Cultivation and genomic characterization of new, ubiquitous marine nitrite-oxidizing bacteria from the Nitrospirales.</title>
        <authorList>
            <person name="Mueller A.J."/>
            <person name="Daebeler A."/>
            <person name="Herbold C.W."/>
            <person name="Kirkegaard R.H."/>
            <person name="Daims H."/>
        </authorList>
    </citation>
    <scope>NUCLEOTIDE SEQUENCE [LARGE SCALE GENOMIC DNA]</scope>
    <source>
        <strain evidence="5 6">VA</strain>
    </source>
</reference>
<dbReference type="AlphaFoldDB" id="A0AA96GDD8"/>
<evidence type="ECO:0000313" key="6">
    <source>
        <dbReference type="Proteomes" id="UP001302719"/>
    </source>
</evidence>
<dbReference type="PRINTS" id="PR00778">
    <property type="entry name" value="HTHARSR"/>
</dbReference>
<dbReference type="PROSITE" id="PS50987">
    <property type="entry name" value="HTH_ARSR_2"/>
    <property type="match status" value="1"/>
</dbReference>
<protein>
    <submittedName>
        <fullName evidence="5">Metalloregulator ArsR/SmtB family transcription factor</fullName>
    </submittedName>
</protein>
<dbReference type="RefSeq" id="WP_312640373.1">
    <property type="nucleotide sequence ID" value="NZ_CP116967.1"/>
</dbReference>
<keyword evidence="6" id="KW-1185">Reference proteome</keyword>
<name>A0AA96GDD8_9BACT</name>
<keyword evidence="3" id="KW-0804">Transcription</keyword>
<keyword evidence="1" id="KW-0805">Transcription regulation</keyword>